<evidence type="ECO:0000313" key="2">
    <source>
        <dbReference type="Proteomes" id="UP001146120"/>
    </source>
</evidence>
<dbReference type="AlphaFoldDB" id="A0AAV2YRL8"/>
<keyword evidence="2" id="KW-1185">Reference proteome</keyword>
<reference evidence="1" key="2">
    <citation type="journal article" date="2023" name="Microbiol Resour">
        <title>Decontamination and Annotation of the Draft Genome Sequence of the Oomycete Lagenidium giganteum ARSEF 373.</title>
        <authorList>
            <person name="Morgan W.R."/>
            <person name="Tartar A."/>
        </authorList>
    </citation>
    <scope>NUCLEOTIDE SEQUENCE</scope>
    <source>
        <strain evidence="1">ARSEF 373</strain>
    </source>
</reference>
<sequence length="268" mass="30692">MHRFASHRLNLVVMEVYSNHLNKVHELLSFNAYLQHDKRSFAWPFLNRMDNVANHSHTNTYSVELPILSHYLAISIVVRLNSIKNRHKLRLAGANMPVMRNATCWCSTHNMVARYQSIRDNIDRSDDAMANYCQQHARTCRSSTCMEILENKTVQSSTITLADVRVLFDSVVEHFPVTAEYLSPSADIVETPALENGLVKLLHGQESALTASEKLQLARRMLSRRQLLTNQMHHLQWKRSTIQLSSTTTSLLTSSGYPRRRKTLSTCS</sequence>
<proteinExistence type="predicted"/>
<gene>
    <name evidence="1" type="ORF">N0F65_009110</name>
</gene>
<name>A0AAV2YRL8_9STRA</name>
<reference evidence="1" key="1">
    <citation type="submission" date="2022-11" db="EMBL/GenBank/DDBJ databases">
        <authorList>
            <person name="Morgan W.R."/>
            <person name="Tartar A."/>
        </authorList>
    </citation>
    <scope>NUCLEOTIDE SEQUENCE</scope>
    <source>
        <strain evidence="1">ARSEF 373</strain>
    </source>
</reference>
<dbReference type="EMBL" id="DAKRPA010000183">
    <property type="protein sequence ID" value="DAZ95948.1"/>
    <property type="molecule type" value="Genomic_DNA"/>
</dbReference>
<evidence type="ECO:0000313" key="1">
    <source>
        <dbReference type="EMBL" id="DAZ95948.1"/>
    </source>
</evidence>
<dbReference type="PANTHER" id="PTHR40866:SF1">
    <property type="entry name" value="BED-TYPE DOMAIN-CONTAINING PROTEIN"/>
    <property type="match status" value="1"/>
</dbReference>
<comment type="caution">
    <text evidence="1">The sequence shown here is derived from an EMBL/GenBank/DDBJ whole genome shotgun (WGS) entry which is preliminary data.</text>
</comment>
<dbReference type="Proteomes" id="UP001146120">
    <property type="component" value="Unassembled WGS sequence"/>
</dbReference>
<accession>A0AAV2YRL8</accession>
<organism evidence="1 2">
    <name type="scientific">Lagenidium giganteum</name>
    <dbReference type="NCBI Taxonomy" id="4803"/>
    <lineage>
        <taxon>Eukaryota</taxon>
        <taxon>Sar</taxon>
        <taxon>Stramenopiles</taxon>
        <taxon>Oomycota</taxon>
        <taxon>Peronosporomycetes</taxon>
        <taxon>Pythiales</taxon>
        <taxon>Pythiaceae</taxon>
    </lineage>
</organism>
<protein>
    <submittedName>
        <fullName evidence="1">Uncharacterized protein</fullName>
    </submittedName>
</protein>
<dbReference type="PANTHER" id="PTHR40866">
    <property type="entry name" value="BED-TYPE DOMAIN-CONTAINING PROTEIN"/>
    <property type="match status" value="1"/>
</dbReference>